<dbReference type="GeneID" id="56906520"/>
<dbReference type="PANTHER" id="PTHR34219:SF4">
    <property type="entry name" value="PEPSY DOMAIN-CONTAINING PROTEIN"/>
    <property type="match status" value="1"/>
</dbReference>
<dbReference type="EMBL" id="CP004373">
    <property type="protein sequence ID" value="AHK72165.1"/>
    <property type="molecule type" value="Genomic_DNA"/>
</dbReference>
<evidence type="ECO:0000313" key="3">
    <source>
        <dbReference type="Proteomes" id="UP000031656"/>
    </source>
</evidence>
<organism evidence="2 3">
    <name type="scientific">Gluconobacter oxydans DSM 3504</name>
    <dbReference type="NCBI Taxonomy" id="1288313"/>
    <lineage>
        <taxon>Bacteria</taxon>
        <taxon>Pseudomonadati</taxon>
        <taxon>Pseudomonadota</taxon>
        <taxon>Alphaproteobacteria</taxon>
        <taxon>Acetobacterales</taxon>
        <taxon>Acetobacteraceae</taxon>
        <taxon>Gluconobacter</taxon>
    </lineage>
</organism>
<feature type="transmembrane region" description="Helical" evidence="1">
    <location>
        <begin position="139"/>
        <end position="163"/>
    </location>
</feature>
<keyword evidence="1" id="KW-0472">Membrane</keyword>
<dbReference type="RefSeq" id="WP_041112342.1">
    <property type="nucleotide sequence ID" value="NZ_CP004373.1"/>
</dbReference>
<feature type="transmembrane region" description="Helical" evidence="1">
    <location>
        <begin position="405"/>
        <end position="425"/>
    </location>
</feature>
<feature type="transmembrane region" description="Helical" evidence="1">
    <location>
        <begin position="336"/>
        <end position="359"/>
    </location>
</feature>
<sequence>MKGTFRASMAVVHTTLGLVTGWVLFAIALSGALSVFRQEISLWARPELSGSVSDPLLTDAHALDWLSRNASNASAWYVGSATDLCSFATALWPDTKGSYIQRALDPTTGSPDGIRDTLGGEFFYRFHFELQLPYPWGRLIAALSALALVVGLVTGIIIHRRIFADFFTFRPSRGQRSWLDMHNLLGVAALPFHLMISLTGAVTLGTLLLPWSTQALYRNDVTASYMELNPALYSRPASGHAGHLAPILPMLQEADRRFGGTGLEQIYVFNPSDQASLVTVIAGNSRTVSTSSQIITFDGPSGHILQEHIEKRPVIRAYTFLYGLHVARFAPWLTRWLYFLSGLALAALIGSGMHLWTLKRLRRPHHLGHRIVARLNVGVLMGTPLAFASFFIANRLLPVTMPHRAGWEVTTVFIVWGITLAYTLFRNPERTWAELLGGNAAACFLIAALSLPWHGSTITGVGLTALILSASFAFATYHRIRKTGLLA</sequence>
<dbReference type="Pfam" id="PF03929">
    <property type="entry name" value="PepSY_TM"/>
    <property type="match status" value="1"/>
</dbReference>
<protein>
    <submittedName>
        <fullName evidence="2">Putative PepSY-associated TM helix protein</fullName>
    </submittedName>
</protein>
<feature type="transmembrane region" description="Helical" evidence="1">
    <location>
        <begin position="432"/>
        <end position="451"/>
    </location>
</feature>
<accession>A0A067Z817</accession>
<dbReference type="PANTHER" id="PTHR34219">
    <property type="entry name" value="IRON-REGULATED INNER MEMBRANE PROTEIN-RELATED"/>
    <property type="match status" value="1"/>
</dbReference>
<dbReference type="Proteomes" id="UP000031656">
    <property type="component" value="Chromosome"/>
</dbReference>
<dbReference type="HOGENOM" id="CLU_025664_2_0_5"/>
<feature type="transmembrane region" description="Helical" evidence="1">
    <location>
        <begin position="184"/>
        <end position="209"/>
    </location>
</feature>
<dbReference type="KEGG" id="goy:GLS_c22940"/>
<proteinExistence type="predicted"/>
<evidence type="ECO:0000256" key="1">
    <source>
        <dbReference type="SAM" id="Phobius"/>
    </source>
</evidence>
<dbReference type="InterPro" id="IPR005625">
    <property type="entry name" value="PepSY-ass_TM"/>
</dbReference>
<dbReference type="AlphaFoldDB" id="A0A067Z817"/>
<keyword evidence="1" id="KW-1133">Transmembrane helix</keyword>
<name>A0A067Z817_GLUOY</name>
<evidence type="ECO:0000313" key="2">
    <source>
        <dbReference type="EMBL" id="AHK72165.1"/>
    </source>
</evidence>
<reference evidence="2 3" key="1">
    <citation type="journal article" date="2015" name="Appl. Microbiol. Biotechnol.">
        <title>The consequence of an additional NADH dehydrogenase paralog on the growth of Gluconobacter oxydans DSM3504.</title>
        <authorList>
            <person name="Kostner D."/>
            <person name="Luchterhand B."/>
            <person name="Junker A."/>
            <person name="Volland S."/>
            <person name="Daniel R."/>
            <person name="Buchs J."/>
            <person name="Liebl W."/>
            <person name="Ehrenreich A."/>
        </authorList>
    </citation>
    <scope>NUCLEOTIDE SEQUENCE [LARGE SCALE GENOMIC DNA]</scope>
    <source>
        <strain evidence="2">DSM 3504</strain>
    </source>
</reference>
<keyword evidence="1" id="KW-0812">Transmembrane</keyword>
<gene>
    <name evidence="2" type="ORF">GLS_c22940</name>
</gene>
<feature type="transmembrane region" description="Helical" evidence="1">
    <location>
        <begin position="371"/>
        <end position="393"/>
    </location>
</feature>
<feature type="transmembrane region" description="Helical" evidence="1">
    <location>
        <begin position="457"/>
        <end position="477"/>
    </location>
</feature>